<keyword evidence="4" id="KW-0547">Nucleotide-binding</keyword>
<evidence type="ECO:0000256" key="4">
    <source>
        <dbReference type="ARBA" id="ARBA00022741"/>
    </source>
</evidence>
<reference evidence="14 15" key="1">
    <citation type="submission" date="2022-05" db="EMBL/GenBank/DDBJ databases">
        <authorList>
            <consortium name="Genoscope - CEA"/>
            <person name="William W."/>
        </authorList>
    </citation>
    <scope>NUCLEOTIDE SEQUENCE [LARGE SCALE GENOMIC DNA]</scope>
</reference>
<dbReference type="InterPro" id="IPR050122">
    <property type="entry name" value="RTK"/>
</dbReference>
<protein>
    <recommendedName>
        <fullName evidence="16">Tyrosine-protein kinase RYK</fullName>
    </recommendedName>
</protein>
<dbReference type="InterPro" id="IPR003306">
    <property type="entry name" value="WIF"/>
</dbReference>
<sequence>MKNHLGLFLLLFPILSAVLPTECSVNLYINSTESKRILGIEGDIYYIRDGQIKLNAVNLNMTVPYRVNCLRFIWFSKPVGYYYSLQLRSYTPDLLFQPRVNIQHFGPVPETKKEFCVNMTCRGTKDGTAHMLIQINITSDIQFVKDITVLNLRRIKTCQKAVVPLTTRKPTVALHKGKTEPSTAADPPMDKTTVFYIAVGVACGIILIMALAVAAIHVHSMPSPNKEGETDGGGGQASQLKTPLIAADADVLPLQVQVAVRPDGNDCPHNIYSNQSSLTANVQPGHSVPPVMGNHTVINGDISHVRPRLPGGFPVNRDSAMTLTPSDGYYSGGGLQSTQKGKYGNRDMKTELQDITVEMDRITLGELLEEGTFARIYSGVLTGPGEKQQHSVLVKTVSGMATEDQVNLLLIESSMLKDLTHRNLLPVMAVCLEDEKQPLVMFPFMNRGNLKLFMKKSRSPEGGSKSLTTSDLVHVGIQIAKGLQYLARRRIVHKDVAARNCVIDDDFNVKVTDCALSRDLFPQDYCCLGDNENRPVKWMAVESLEHGRYTVASDAWSYGVLLWELMTLGQQPYSNIDAFEMLNFLKQGHRISQPVNCPDELFKVIACCWALSEDERPSFGQLIVCLTDFLNALSNFI</sequence>
<dbReference type="Pfam" id="PF02019">
    <property type="entry name" value="WIF"/>
    <property type="match status" value="1"/>
</dbReference>
<dbReference type="SMART" id="SM00469">
    <property type="entry name" value="WIF"/>
    <property type="match status" value="1"/>
</dbReference>
<keyword evidence="8" id="KW-0675">Receptor</keyword>
<dbReference type="InterPro" id="IPR001245">
    <property type="entry name" value="Ser-Thr/Tyr_kinase_cat_dom"/>
</dbReference>
<dbReference type="Proteomes" id="UP001159405">
    <property type="component" value="Unassembled WGS sequence"/>
</dbReference>
<evidence type="ECO:0000256" key="7">
    <source>
        <dbReference type="ARBA" id="ARBA00023136"/>
    </source>
</evidence>
<keyword evidence="6 10" id="KW-1133">Transmembrane helix</keyword>
<organism evidence="14 15">
    <name type="scientific">Porites lobata</name>
    <dbReference type="NCBI Taxonomy" id="104759"/>
    <lineage>
        <taxon>Eukaryota</taxon>
        <taxon>Metazoa</taxon>
        <taxon>Cnidaria</taxon>
        <taxon>Anthozoa</taxon>
        <taxon>Hexacorallia</taxon>
        <taxon>Scleractinia</taxon>
        <taxon>Fungiina</taxon>
        <taxon>Poritidae</taxon>
        <taxon>Porites</taxon>
    </lineage>
</organism>
<feature type="domain" description="WIF" evidence="13">
    <location>
        <begin position="27"/>
        <end position="158"/>
    </location>
</feature>
<evidence type="ECO:0000256" key="2">
    <source>
        <dbReference type="ARBA" id="ARBA00022692"/>
    </source>
</evidence>
<keyword evidence="3 11" id="KW-0732">Signal</keyword>
<feature type="transmembrane region" description="Helical" evidence="10">
    <location>
        <begin position="194"/>
        <end position="216"/>
    </location>
</feature>
<evidence type="ECO:0000256" key="5">
    <source>
        <dbReference type="ARBA" id="ARBA00022840"/>
    </source>
</evidence>
<dbReference type="Gene3D" id="2.60.40.2170">
    <property type="entry name" value="Wnt, WIF domain"/>
    <property type="match status" value="1"/>
</dbReference>
<evidence type="ECO:0000256" key="3">
    <source>
        <dbReference type="ARBA" id="ARBA00022729"/>
    </source>
</evidence>
<evidence type="ECO:0000256" key="8">
    <source>
        <dbReference type="ARBA" id="ARBA00023170"/>
    </source>
</evidence>
<keyword evidence="5" id="KW-0067">ATP-binding</keyword>
<dbReference type="PANTHER" id="PTHR24416">
    <property type="entry name" value="TYROSINE-PROTEIN KINASE RECEPTOR"/>
    <property type="match status" value="1"/>
</dbReference>
<feature type="signal peptide" evidence="11">
    <location>
        <begin position="1"/>
        <end position="20"/>
    </location>
</feature>
<dbReference type="Gene3D" id="1.10.510.10">
    <property type="entry name" value="Transferase(Phosphotransferase) domain 1"/>
    <property type="match status" value="1"/>
</dbReference>
<dbReference type="PANTHER" id="PTHR24416:SF349">
    <property type="entry name" value="TYROSINE-PROTEIN KINASE RYK"/>
    <property type="match status" value="1"/>
</dbReference>
<evidence type="ECO:0000259" key="13">
    <source>
        <dbReference type="PROSITE" id="PS50814"/>
    </source>
</evidence>
<dbReference type="PROSITE" id="PS50011">
    <property type="entry name" value="PROTEIN_KINASE_DOM"/>
    <property type="match status" value="1"/>
</dbReference>
<dbReference type="InterPro" id="IPR011009">
    <property type="entry name" value="Kinase-like_dom_sf"/>
</dbReference>
<dbReference type="PRINTS" id="PR00109">
    <property type="entry name" value="TYRKINASE"/>
</dbReference>
<keyword evidence="7 10" id="KW-0472">Membrane</keyword>
<keyword evidence="2 10" id="KW-0812">Transmembrane</keyword>
<evidence type="ECO:0008006" key="16">
    <source>
        <dbReference type="Google" id="ProtNLM"/>
    </source>
</evidence>
<evidence type="ECO:0000256" key="9">
    <source>
        <dbReference type="ARBA" id="ARBA00023180"/>
    </source>
</evidence>
<name>A0ABN8RI97_9CNID</name>
<evidence type="ECO:0000256" key="11">
    <source>
        <dbReference type="SAM" id="SignalP"/>
    </source>
</evidence>
<evidence type="ECO:0000313" key="15">
    <source>
        <dbReference type="Proteomes" id="UP001159405"/>
    </source>
</evidence>
<dbReference type="InterPro" id="IPR038677">
    <property type="entry name" value="WIF_sf"/>
</dbReference>
<evidence type="ECO:0000256" key="10">
    <source>
        <dbReference type="SAM" id="Phobius"/>
    </source>
</evidence>
<feature type="chain" id="PRO_5045866153" description="Tyrosine-protein kinase RYK" evidence="11">
    <location>
        <begin position="21"/>
        <end position="637"/>
    </location>
</feature>
<gene>
    <name evidence="14" type="ORF">PLOB_00021621</name>
</gene>
<keyword evidence="15" id="KW-1185">Reference proteome</keyword>
<feature type="domain" description="Protein kinase" evidence="12">
    <location>
        <begin position="362"/>
        <end position="630"/>
    </location>
</feature>
<keyword evidence="9" id="KW-0325">Glycoprotein</keyword>
<comment type="subcellular location">
    <subcellularLocation>
        <location evidence="1">Membrane</location>
        <topology evidence="1">Single-pass membrane protein</topology>
    </subcellularLocation>
</comment>
<dbReference type="EMBL" id="CALNXK010000250">
    <property type="protein sequence ID" value="CAH3179119.1"/>
    <property type="molecule type" value="Genomic_DNA"/>
</dbReference>
<dbReference type="InterPro" id="IPR000719">
    <property type="entry name" value="Prot_kinase_dom"/>
</dbReference>
<evidence type="ECO:0000256" key="6">
    <source>
        <dbReference type="ARBA" id="ARBA00022989"/>
    </source>
</evidence>
<evidence type="ECO:0000256" key="1">
    <source>
        <dbReference type="ARBA" id="ARBA00004167"/>
    </source>
</evidence>
<dbReference type="Pfam" id="PF07714">
    <property type="entry name" value="PK_Tyr_Ser-Thr"/>
    <property type="match status" value="1"/>
</dbReference>
<dbReference type="PROSITE" id="PS00109">
    <property type="entry name" value="PROTEIN_KINASE_TYR"/>
    <property type="match status" value="1"/>
</dbReference>
<evidence type="ECO:0000259" key="12">
    <source>
        <dbReference type="PROSITE" id="PS50011"/>
    </source>
</evidence>
<dbReference type="PROSITE" id="PS50814">
    <property type="entry name" value="WIF"/>
    <property type="match status" value="1"/>
</dbReference>
<accession>A0ABN8RI97</accession>
<evidence type="ECO:0000313" key="14">
    <source>
        <dbReference type="EMBL" id="CAH3179119.1"/>
    </source>
</evidence>
<dbReference type="SUPFAM" id="SSF56112">
    <property type="entry name" value="Protein kinase-like (PK-like)"/>
    <property type="match status" value="1"/>
</dbReference>
<dbReference type="InterPro" id="IPR008266">
    <property type="entry name" value="Tyr_kinase_AS"/>
</dbReference>
<proteinExistence type="predicted"/>
<comment type="caution">
    <text evidence="14">The sequence shown here is derived from an EMBL/GenBank/DDBJ whole genome shotgun (WGS) entry which is preliminary data.</text>
</comment>
<dbReference type="Gene3D" id="3.30.200.20">
    <property type="entry name" value="Phosphorylase Kinase, domain 1"/>
    <property type="match status" value="1"/>
</dbReference>